<keyword evidence="1" id="KW-0812">Transmembrane</keyword>
<name>A0A9P8LAN0_9PEZI</name>
<dbReference type="PANTHER" id="PTHR34502">
    <property type="entry name" value="DUF6594 DOMAIN-CONTAINING PROTEIN-RELATED"/>
    <property type="match status" value="1"/>
</dbReference>
<feature type="domain" description="DUF6594" evidence="2">
    <location>
        <begin position="18"/>
        <end position="278"/>
    </location>
</feature>
<dbReference type="PANTHER" id="PTHR34502:SF5">
    <property type="entry name" value="DUF6594 DOMAIN-CONTAINING PROTEIN"/>
    <property type="match status" value="1"/>
</dbReference>
<gene>
    <name evidence="3" type="ORF">GP486_004669</name>
</gene>
<sequence>MSSLSLADSRRDVGVQGYDKLALFIGNYPRMMIFRTFSTLSAKYGLYLQAELSHLEKDFEDASYADSRSDDPERQNYHKSWWCMNRARPGEDWQIKKVNEVGKVLNKYYKWMHLQKDVGKLDPARSTDIHYLRNWMENPLEGNNFLAQTTYEKDVLEKPDLVSLCVNESVKEEQMDTLTKWIHDMLPWFHKHKPQPAEVGIGEIYSYSSERITRTISMVSTILAALWPITAIFILNVLSYRTTRLALTILFTLLFALTVSVIAAPTRVQLFAATSAYVLKYLRPKNRVVEVVFADTSEIRYAAILVAITGSKT</sequence>
<dbReference type="InterPro" id="IPR046529">
    <property type="entry name" value="DUF6594"/>
</dbReference>
<protein>
    <recommendedName>
        <fullName evidence="2">DUF6594 domain-containing protein</fullName>
    </recommendedName>
</protein>
<evidence type="ECO:0000313" key="3">
    <source>
        <dbReference type="EMBL" id="KAH0558678.1"/>
    </source>
</evidence>
<evidence type="ECO:0000256" key="1">
    <source>
        <dbReference type="SAM" id="Phobius"/>
    </source>
</evidence>
<keyword evidence="4" id="KW-1185">Reference proteome</keyword>
<accession>A0A9P8LAN0</accession>
<evidence type="ECO:0000313" key="4">
    <source>
        <dbReference type="Proteomes" id="UP000750711"/>
    </source>
</evidence>
<feature type="transmembrane region" description="Helical" evidence="1">
    <location>
        <begin position="216"/>
        <end position="238"/>
    </location>
</feature>
<dbReference type="EMBL" id="JAGHQM010000772">
    <property type="protein sequence ID" value="KAH0558678.1"/>
    <property type="molecule type" value="Genomic_DNA"/>
</dbReference>
<dbReference type="AlphaFoldDB" id="A0A9P8LAN0"/>
<dbReference type="Pfam" id="PF20237">
    <property type="entry name" value="DUF6594"/>
    <property type="match status" value="1"/>
</dbReference>
<keyword evidence="1" id="KW-1133">Transmembrane helix</keyword>
<organism evidence="3 4">
    <name type="scientific">Trichoglossum hirsutum</name>
    <dbReference type="NCBI Taxonomy" id="265104"/>
    <lineage>
        <taxon>Eukaryota</taxon>
        <taxon>Fungi</taxon>
        <taxon>Dikarya</taxon>
        <taxon>Ascomycota</taxon>
        <taxon>Pezizomycotina</taxon>
        <taxon>Geoglossomycetes</taxon>
        <taxon>Geoglossales</taxon>
        <taxon>Geoglossaceae</taxon>
        <taxon>Trichoglossum</taxon>
    </lineage>
</organism>
<keyword evidence="1" id="KW-0472">Membrane</keyword>
<feature type="transmembrane region" description="Helical" evidence="1">
    <location>
        <begin position="245"/>
        <end position="264"/>
    </location>
</feature>
<reference evidence="3" key="1">
    <citation type="submission" date="2021-03" db="EMBL/GenBank/DDBJ databases">
        <title>Comparative genomics and phylogenomic investigation of the class Geoglossomycetes provide insights into ecological specialization and systematics.</title>
        <authorList>
            <person name="Melie T."/>
            <person name="Pirro S."/>
            <person name="Miller A.N."/>
            <person name="Quandt A."/>
        </authorList>
    </citation>
    <scope>NUCLEOTIDE SEQUENCE</scope>
    <source>
        <strain evidence="3">CAQ_001_2017</strain>
    </source>
</reference>
<dbReference type="Proteomes" id="UP000750711">
    <property type="component" value="Unassembled WGS sequence"/>
</dbReference>
<comment type="caution">
    <text evidence="3">The sequence shown here is derived from an EMBL/GenBank/DDBJ whole genome shotgun (WGS) entry which is preliminary data.</text>
</comment>
<evidence type="ECO:0000259" key="2">
    <source>
        <dbReference type="Pfam" id="PF20237"/>
    </source>
</evidence>
<proteinExistence type="predicted"/>